<dbReference type="Pfam" id="PF13476">
    <property type="entry name" value="AAA_23"/>
    <property type="match status" value="1"/>
</dbReference>
<dbReference type="GO" id="GO:0005524">
    <property type="term" value="F:ATP binding"/>
    <property type="evidence" value="ECO:0007669"/>
    <property type="project" value="InterPro"/>
</dbReference>
<feature type="domain" description="ATPase AAA-type core" evidence="1">
    <location>
        <begin position="139"/>
        <end position="256"/>
    </location>
</feature>
<comment type="caution">
    <text evidence="3">The sequence shown here is derived from an EMBL/GenBank/DDBJ whole genome shotgun (WGS) entry which is preliminary data.</text>
</comment>
<dbReference type="PANTHER" id="PTHR43581:SF2">
    <property type="entry name" value="EXCINUCLEASE ATPASE SUBUNIT"/>
    <property type="match status" value="1"/>
</dbReference>
<name>A0A2S6Z0F4_9XANT</name>
<dbReference type="InterPro" id="IPR027417">
    <property type="entry name" value="P-loop_NTPase"/>
</dbReference>
<evidence type="ECO:0000313" key="4">
    <source>
        <dbReference type="Proteomes" id="UP000238270"/>
    </source>
</evidence>
<dbReference type="PANTHER" id="PTHR43581">
    <property type="entry name" value="ATP/GTP PHOSPHATASE"/>
    <property type="match status" value="1"/>
</dbReference>
<evidence type="ECO:0000259" key="1">
    <source>
        <dbReference type="Pfam" id="PF13304"/>
    </source>
</evidence>
<dbReference type="Pfam" id="PF13304">
    <property type="entry name" value="AAA_21"/>
    <property type="match status" value="1"/>
</dbReference>
<evidence type="ECO:0000259" key="2">
    <source>
        <dbReference type="Pfam" id="PF13476"/>
    </source>
</evidence>
<accession>A0A2S6Z0F4</accession>
<dbReference type="GO" id="GO:0016887">
    <property type="term" value="F:ATP hydrolysis activity"/>
    <property type="evidence" value="ECO:0007669"/>
    <property type="project" value="InterPro"/>
</dbReference>
<dbReference type="Gene3D" id="3.40.50.300">
    <property type="entry name" value="P-loop containing nucleotide triphosphate hydrolases"/>
    <property type="match status" value="2"/>
</dbReference>
<proteinExistence type="predicted"/>
<dbReference type="AlphaFoldDB" id="A0A2S6Z0F4"/>
<dbReference type="GO" id="GO:0006302">
    <property type="term" value="P:double-strand break repair"/>
    <property type="evidence" value="ECO:0007669"/>
    <property type="project" value="InterPro"/>
</dbReference>
<gene>
    <name evidence="3" type="ORF">XaplCFBP3122_18260</name>
</gene>
<dbReference type="InterPro" id="IPR038729">
    <property type="entry name" value="Rad50/SbcC_AAA"/>
</dbReference>
<reference evidence="3 4" key="1">
    <citation type="submission" date="2016-08" db="EMBL/GenBank/DDBJ databases">
        <title>Evolution of the type three secretion system and type three effector repertoires in Xanthomonas.</title>
        <authorList>
            <person name="Merda D."/>
            <person name="Briand M."/>
            <person name="Bosis E."/>
            <person name="Rousseau C."/>
            <person name="Portier P."/>
            <person name="Jacques M.-A."/>
            <person name="Fischer-Le Saux M."/>
        </authorList>
    </citation>
    <scope>NUCLEOTIDE SEQUENCE [LARGE SCALE GENOMIC DNA]</scope>
    <source>
        <strain evidence="3 4">CFBP 3122</strain>
    </source>
</reference>
<dbReference type="Proteomes" id="UP000238270">
    <property type="component" value="Unassembled WGS sequence"/>
</dbReference>
<organism evidence="3 4">
    <name type="scientific">Xanthomonas arboricola pv. populi</name>
    <dbReference type="NCBI Taxonomy" id="487823"/>
    <lineage>
        <taxon>Bacteria</taxon>
        <taxon>Pseudomonadati</taxon>
        <taxon>Pseudomonadota</taxon>
        <taxon>Gammaproteobacteria</taxon>
        <taxon>Lysobacterales</taxon>
        <taxon>Lysobacteraceae</taxon>
        <taxon>Xanthomonas</taxon>
    </lineage>
</organism>
<dbReference type="SUPFAM" id="SSF52540">
    <property type="entry name" value="P-loop containing nucleoside triphosphate hydrolases"/>
    <property type="match status" value="1"/>
</dbReference>
<dbReference type="InterPro" id="IPR003959">
    <property type="entry name" value="ATPase_AAA_core"/>
</dbReference>
<sequence>MIHGFRGICEMTITFESPITAITGLNGAGKSSVAQISLCAYKKPFKEKNCNRYYVRDFFPVSVVDPSPISDDARVAYRYETEHPLQPQDLTVSRATTEWSGYKRQPERRAYYVGFTVYIPKVERRDLSIYRASGITLGGRREIPDNVKKFFASIVGSAYDDVSFQDVKHKLQSAEIGIVSRFGHNYSENNMGFGEGRILYTIDMLESSPEKSLFVLEEPETSLHENAQHAFSKYLLDVCNRRGHQIILTTHSPTIVQALPQESSKLLVRDRDGVTCYSGLSSARVRAALSGGRQAALDIVVEDDFAKCVLQEAIRKSDRTLLQSVAIHPIGSADDVRDGVEILKKMGKKCVGVRDGDKNADAAQKLFKLPGSSPPEKEVFLNKQVQDALRSRYSIEVCDVLAANPDSDHHDWVEILSREAMTDPAHLSAVAADTYVTGIGVGSFVDLIDELKRSC</sequence>
<protein>
    <submittedName>
        <fullName evidence="3">AAA family ATPase</fullName>
    </submittedName>
</protein>
<dbReference type="InterPro" id="IPR051396">
    <property type="entry name" value="Bact_Antivir_Def_Nuclease"/>
</dbReference>
<feature type="domain" description="Rad50/SbcC-type AAA" evidence="2">
    <location>
        <begin position="2"/>
        <end position="42"/>
    </location>
</feature>
<dbReference type="EMBL" id="MIGV01000031">
    <property type="protein sequence ID" value="PPT74063.1"/>
    <property type="molecule type" value="Genomic_DNA"/>
</dbReference>
<evidence type="ECO:0000313" key="3">
    <source>
        <dbReference type="EMBL" id="PPT74063.1"/>
    </source>
</evidence>